<proteinExistence type="predicted"/>
<keyword evidence="3" id="KW-1185">Reference proteome</keyword>
<feature type="region of interest" description="Disordered" evidence="1">
    <location>
        <begin position="309"/>
        <end position="332"/>
    </location>
</feature>
<organism evidence="2 3">
    <name type="scientific">Phnomibacter ginsenosidimutans</name>
    <dbReference type="NCBI Taxonomy" id="2676868"/>
    <lineage>
        <taxon>Bacteria</taxon>
        <taxon>Pseudomonadati</taxon>
        <taxon>Bacteroidota</taxon>
        <taxon>Chitinophagia</taxon>
        <taxon>Chitinophagales</taxon>
        <taxon>Chitinophagaceae</taxon>
        <taxon>Phnomibacter</taxon>
    </lineage>
</organism>
<feature type="region of interest" description="Disordered" evidence="1">
    <location>
        <begin position="175"/>
        <end position="202"/>
    </location>
</feature>
<evidence type="ECO:0008006" key="4">
    <source>
        <dbReference type="Google" id="ProtNLM"/>
    </source>
</evidence>
<feature type="region of interest" description="Disordered" evidence="1">
    <location>
        <begin position="445"/>
        <end position="473"/>
    </location>
</feature>
<dbReference type="AlphaFoldDB" id="A0A6I6GCA8"/>
<sequence>MFEVERNGYEAADNYLQTSIRFNTDNAAQRSSSFQLLGNVRYAAKKYGQAAMPYDSVNTSLSKKADSLQTEMRRPGTKAVFEADEIIYLYDSLLKLALTPEPERSNAVRNIAKIMRKQKGLKEEVSTGGSAAANATATADLFGNNTGTWYFYDVPRRANGFNSFREKFGDRPNVDNWRRSSSSSVANRRATPGGQTGTIPEPVGVEEKEKFDTTDISFDNLYSRLPISEERQLKTKLRINNALFKKALALHEQIEDYPEAIKYYEMVLENVDSGQLVTQSLFNLIHCYTKVGDTELANKARRLLTEKYGQSPQAKAANSNSPEQKAAAQKTTAANNTYKQVYNLFLEGKFKEATQLKQQADSSFGDNYWTPQLLYIETVYLLQSKQDSLANRQLDNIISKFASHPLAEKAKLIKEVLPRRKEIEDYLSKLEVTRATEERMVVPVTTPATKPGPVTTQTQKPSQPVAPTVAPKPVKDTVSTQLVESKVEKPSRFNLLPNASQNVAIVLENIDPAYVNEVLYSINSSPRKNSPVATVTAEKKKLKDNLFLVILRSPAFTDASAAYTYIEYFKPVASKQVLTWLDAAKYRYIIINDASLEALAQDPNMAEYEQLLKQTFPGKF</sequence>
<evidence type="ECO:0000313" key="2">
    <source>
        <dbReference type="EMBL" id="QGW27870.1"/>
    </source>
</evidence>
<dbReference type="KEGG" id="fls:GLV81_06955"/>
<dbReference type="Proteomes" id="UP000426027">
    <property type="component" value="Chromosome"/>
</dbReference>
<dbReference type="Gene3D" id="1.25.40.10">
    <property type="entry name" value="Tetratricopeptide repeat domain"/>
    <property type="match status" value="1"/>
</dbReference>
<name>A0A6I6GCA8_9BACT</name>
<accession>A0A6I6GCA8</accession>
<dbReference type="InterPro" id="IPR011990">
    <property type="entry name" value="TPR-like_helical_dom_sf"/>
</dbReference>
<dbReference type="RefSeq" id="WP_157478048.1">
    <property type="nucleotide sequence ID" value="NZ_CP046566.1"/>
</dbReference>
<dbReference type="SUPFAM" id="SSF48452">
    <property type="entry name" value="TPR-like"/>
    <property type="match status" value="2"/>
</dbReference>
<evidence type="ECO:0000256" key="1">
    <source>
        <dbReference type="SAM" id="MobiDB-lite"/>
    </source>
</evidence>
<evidence type="ECO:0000313" key="3">
    <source>
        <dbReference type="Proteomes" id="UP000426027"/>
    </source>
</evidence>
<gene>
    <name evidence="2" type="ORF">GLV81_06955</name>
</gene>
<dbReference type="EMBL" id="CP046566">
    <property type="protein sequence ID" value="QGW27870.1"/>
    <property type="molecule type" value="Genomic_DNA"/>
</dbReference>
<protein>
    <recommendedName>
        <fullName evidence="4">Tetratricopeptide repeat protein</fullName>
    </recommendedName>
</protein>
<reference evidence="2 3" key="1">
    <citation type="submission" date="2019-11" db="EMBL/GenBank/DDBJ databases">
        <authorList>
            <person name="Im W.T."/>
        </authorList>
    </citation>
    <scope>NUCLEOTIDE SEQUENCE [LARGE SCALE GENOMIC DNA]</scope>
    <source>
        <strain evidence="2 3">SB-02</strain>
    </source>
</reference>
<feature type="compositionally biased region" description="Polar residues" evidence="1">
    <location>
        <begin position="309"/>
        <end position="323"/>
    </location>
</feature>